<evidence type="ECO:0000313" key="1">
    <source>
        <dbReference type="EMBL" id="TIB10914.1"/>
    </source>
</evidence>
<proteinExistence type="predicted"/>
<reference evidence="1 2" key="1">
    <citation type="submission" date="2019-03" db="EMBL/GenBank/DDBJ databases">
        <title>Sequencing 23 genomes of Wallemia ichthyophaga.</title>
        <authorList>
            <person name="Gostincar C."/>
        </authorList>
    </citation>
    <scope>NUCLEOTIDE SEQUENCE [LARGE SCALE GENOMIC DNA]</scope>
    <source>
        <strain evidence="1 2">EXF-8621</strain>
    </source>
</reference>
<accession>A0A4T0G9K1</accession>
<dbReference type="OrthoDB" id="5392202at2759"/>
<evidence type="ECO:0008006" key="3">
    <source>
        <dbReference type="Google" id="ProtNLM"/>
    </source>
</evidence>
<protein>
    <recommendedName>
        <fullName evidence="3">Dol-P-Man:Man(5)GlcNAc(2)-PP-Dol alpha-1,3-mannosyltransferase</fullName>
    </recommendedName>
</protein>
<dbReference type="PANTHER" id="PTHR28180:SF2">
    <property type="entry name" value="PEROXISOMAL PROTEIN 2"/>
    <property type="match status" value="1"/>
</dbReference>
<name>A0A4T0G9K1_WALIC</name>
<dbReference type="EMBL" id="SPOF01000027">
    <property type="protein sequence ID" value="TIB10914.1"/>
    <property type="molecule type" value="Genomic_DNA"/>
</dbReference>
<organism evidence="1 2">
    <name type="scientific">Wallemia ichthyophaga</name>
    <dbReference type="NCBI Taxonomy" id="245174"/>
    <lineage>
        <taxon>Eukaryota</taxon>
        <taxon>Fungi</taxon>
        <taxon>Dikarya</taxon>
        <taxon>Basidiomycota</taxon>
        <taxon>Wallemiomycotina</taxon>
        <taxon>Wallemiomycetes</taxon>
        <taxon>Wallemiales</taxon>
        <taxon>Wallemiaceae</taxon>
        <taxon>Wallemia</taxon>
    </lineage>
</organism>
<sequence length="224" mass="24883">MSELIRSVNTPPINHAFTPSNHLSPFIILTSTIETLNNPNALVQLYESYLEPLNLTNSDDLNKATNLTHVIRECCLKTITLNGVPKAINSLSAIRGVIPEIIKERISNQPQSRALTSENLDQFKARGEDLWESIYHPFHEKLVNILNQNHPDMGRYIIDNHYAALLAPPSPDNPIGRVETSIIAVACLRTQGGVNPQLLSHAYGLQKAGESEFGWIASDLNELM</sequence>
<evidence type="ECO:0000313" key="2">
    <source>
        <dbReference type="Proteomes" id="UP000306954"/>
    </source>
</evidence>
<dbReference type="Gene3D" id="1.20.1290.10">
    <property type="entry name" value="AhpD-like"/>
    <property type="match status" value="1"/>
</dbReference>
<dbReference type="AlphaFoldDB" id="A0A4T0G9K1"/>
<dbReference type="InterPro" id="IPR029032">
    <property type="entry name" value="AhpD-like"/>
</dbReference>
<comment type="caution">
    <text evidence="1">The sequence shown here is derived from an EMBL/GenBank/DDBJ whole genome shotgun (WGS) entry which is preliminary data.</text>
</comment>
<dbReference type="PANTHER" id="PTHR28180">
    <property type="entry name" value="CONSERVED MITOCHONDRIAL PROTEIN-RELATED"/>
    <property type="match status" value="1"/>
</dbReference>
<dbReference type="Proteomes" id="UP000306954">
    <property type="component" value="Unassembled WGS sequence"/>
</dbReference>
<gene>
    <name evidence="1" type="ORF">E3P90_02653</name>
</gene>
<dbReference type="SUPFAM" id="SSF69118">
    <property type="entry name" value="AhpD-like"/>
    <property type="match status" value="1"/>
</dbReference>
<dbReference type="InterPro" id="IPR052999">
    <property type="entry name" value="PTS1_Protein"/>
</dbReference>